<comment type="caution">
    <text evidence="8">The sequence shown here is derived from an EMBL/GenBank/DDBJ whole genome shotgun (WGS) entry which is preliminary data.</text>
</comment>
<dbReference type="InterPro" id="IPR055079">
    <property type="entry name" value="POP1_C"/>
</dbReference>
<feature type="domain" description="POPLD" evidence="6">
    <location>
        <begin position="563"/>
        <end position="667"/>
    </location>
</feature>
<dbReference type="InterPro" id="IPR009723">
    <property type="entry name" value="Pop1_N"/>
</dbReference>
<dbReference type="Pfam" id="PF22770">
    <property type="entry name" value="POP1_C"/>
    <property type="match status" value="1"/>
</dbReference>
<evidence type="ECO:0000259" key="5">
    <source>
        <dbReference type="Pfam" id="PF06978"/>
    </source>
</evidence>
<evidence type="ECO:0000256" key="1">
    <source>
        <dbReference type="ARBA" id="ARBA00004123"/>
    </source>
</evidence>
<keyword evidence="3" id="KW-0539">Nucleus</keyword>
<feature type="region of interest" description="Disordered" evidence="4">
    <location>
        <begin position="796"/>
        <end position="843"/>
    </location>
</feature>
<dbReference type="PANTHER" id="PTHR22731:SF3">
    <property type="entry name" value="RIBONUCLEASES P_MRP PROTEIN SUBUNIT POP1"/>
    <property type="match status" value="1"/>
</dbReference>
<dbReference type="GO" id="GO:0001682">
    <property type="term" value="P:tRNA 5'-leader removal"/>
    <property type="evidence" value="ECO:0007669"/>
    <property type="project" value="InterPro"/>
</dbReference>
<sequence>MNRQAPKGPEARKRKDPPTSGNTSSAQQSKRGSPSGNSNNPRFAKRAKIQDARTIRTQPSDAALKDGELDLQAFLSAREFEIRALEASMLKSKAASTTRAFQKVPRGMRRRTASHNVKRVPKRLRARAAKEMAEDNTPTVAARKRRPRTTRARIRAETAKSLRLLADKKRKRRAKKAAEAGGEAGEGAAATEDATKPTVHTRAARPKIRRNVPNEPPKQKSKFRKRQIDKTWLPTHLWHAKRARMTKPKDPLWRFAVPLTPNDKCYRPTHRASGDKGAVVWDMSYMSTIGLYGSDEGIARVLVALGLPQHLFTDKKHQKWRSGLRTQSGMLSKERKGARKDIGPATIIWNPGVGPDDAAKGQSNPPRRPLKEVFIRVHPSCFFEVFNELTVLVKAQTPQLYVEDLRFEIGSIELVGPGSTEALLSILHPYYSDAGFEEQHAKVFKSLVGVTNPASLPPGALLAFSIMDPRLRHPPKRVQLDDEDASPMDTLTKWPVAEKAKPYGLFDRNARFEAGVLPSQKSLDRRKGAGAPGMELGITAKDPPIPLILFASKATSGGQAQGSWTLMAPWKCILPIWYNLVKVPLSTGGNPRPGGLNELRQVAFEQGVPWFPGDYPGTDAGAEWELEQRVARRADWERRPKGKRVAWESLDLGAGRKGEVGDGLACDFEHLFGLAKDELHAKKVAAEQVVASGADASAMDVDKPQESETDTASKETKCTLKQEVSGQALAQLHRMPPSAFSVLLDPEKPTVLPTSPPHIITVKLSFVGRGVANPCARIYRLPTQNPIVVLPSTQAEVPATPTQPGEATTSSLPTDLRDQWVSRTKGNKPEPQTGTPLPPPRRIPAGADMATRKKLVAESILNPPGGPLPFPWEAAQTKGNKTDIGGQHPLCPGEEDLMGFVTTGAFCLADGKGKAIGSLSVTKAVEAVRFARGKGRQGEGRLCVVRNAGESVGWLARWEVV</sequence>
<feature type="region of interest" description="Disordered" evidence="4">
    <location>
        <begin position="1"/>
        <end position="61"/>
    </location>
</feature>
<feature type="compositionally biased region" description="Basic residues" evidence="4">
    <location>
        <begin position="142"/>
        <end position="151"/>
    </location>
</feature>
<accession>A0AA38RZY2</accession>
<dbReference type="AlphaFoldDB" id="A0AA38RZY2"/>
<evidence type="ECO:0000256" key="3">
    <source>
        <dbReference type="ARBA" id="ARBA00023242"/>
    </source>
</evidence>
<dbReference type="GO" id="GO:0005655">
    <property type="term" value="C:nucleolar ribonuclease P complex"/>
    <property type="evidence" value="ECO:0007669"/>
    <property type="project" value="InterPro"/>
</dbReference>
<feature type="domain" description="POP1 C-terminal" evidence="7">
    <location>
        <begin position="759"/>
        <end position="960"/>
    </location>
</feature>
<feature type="compositionally biased region" description="Basic and acidic residues" evidence="4">
    <location>
        <begin position="700"/>
        <end position="717"/>
    </location>
</feature>
<feature type="region of interest" description="Disordered" evidence="4">
    <location>
        <begin position="167"/>
        <end position="225"/>
    </location>
</feature>
<evidence type="ECO:0000256" key="2">
    <source>
        <dbReference type="ARBA" id="ARBA00022694"/>
    </source>
</evidence>
<comment type="subcellular location">
    <subcellularLocation>
        <location evidence="1">Nucleus</location>
    </subcellularLocation>
</comment>
<evidence type="ECO:0000313" key="8">
    <source>
        <dbReference type="EMBL" id="KAJ9145535.1"/>
    </source>
</evidence>
<feature type="compositionally biased region" description="Basic residues" evidence="4">
    <location>
        <begin position="106"/>
        <end position="116"/>
    </location>
</feature>
<organism evidence="8 9">
    <name type="scientific">Coniochaeta hoffmannii</name>
    <dbReference type="NCBI Taxonomy" id="91930"/>
    <lineage>
        <taxon>Eukaryota</taxon>
        <taxon>Fungi</taxon>
        <taxon>Dikarya</taxon>
        <taxon>Ascomycota</taxon>
        <taxon>Pezizomycotina</taxon>
        <taxon>Sordariomycetes</taxon>
        <taxon>Sordariomycetidae</taxon>
        <taxon>Coniochaetales</taxon>
        <taxon>Coniochaetaceae</taxon>
        <taxon>Coniochaeta</taxon>
    </lineage>
</organism>
<reference evidence="8" key="1">
    <citation type="submission" date="2022-07" db="EMBL/GenBank/DDBJ databases">
        <title>Fungi with potential for degradation of polypropylene.</title>
        <authorList>
            <person name="Gostincar C."/>
        </authorList>
    </citation>
    <scope>NUCLEOTIDE SEQUENCE</scope>
    <source>
        <strain evidence="8">EXF-13287</strain>
    </source>
</reference>
<evidence type="ECO:0000313" key="9">
    <source>
        <dbReference type="Proteomes" id="UP001174691"/>
    </source>
</evidence>
<dbReference type="EMBL" id="JANBVN010000089">
    <property type="protein sequence ID" value="KAJ9145535.1"/>
    <property type="molecule type" value="Genomic_DNA"/>
</dbReference>
<keyword evidence="2" id="KW-0819">tRNA processing</keyword>
<feature type="compositionally biased region" description="Polar residues" evidence="4">
    <location>
        <begin position="19"/>
        <end position="41"/>
    </location>
</feature>
<gene>
    <name evidence="8" type="ORF">NKR19_g6052</name>
</gene>
<dbReference type="InterPro" id="IPR039182">
    <property type="entry name" value="Pop1"/>
</dbReference>
<name>A0AA38RZY2_9PEZI</name>
<evidence type="ECO:0000256" key="4">
    <source>
        <dbReference type="SAM" id="MobiDB-lite"/>
    </source>
</evidence>
<feature type="domain" description="Pop1 N-terminal" evidence="5">
    <location>
        <begin position="74"/>
        <end position="293"/>
    </location>
</feature>
<dbReference type="PANTHER" id="PTHR22731">
    <property type="entry name" value="RIBONUCLEASES P/MRP PROTEIN SUBUNIT POP1"/>
    <property type="match status" value="1"/>
</dbReference>
<dbReference type="GO" id="GO:0000172">
    <property type="term" value="C:ribonuclease MRP complex"/>
    <property type="evidence" value="ECO:0007669"/>
    <property type="project" value="InterPro"/>
</dbReference>
<protein>
    <submittedName>
        <fullName evidence="8">POPLD-domain-containing protein</fullName>
    </submittedName>
</protein>
<feature type="region of interest" description="Disordered" evidence="4">
    <location>
        <begin position="693"/>
        <end position="717"/>
    </location>
</feature>
<dbReference type="Proteomes" id="UP001174691">
    <property type="component" value="Unassembled WGS sequence"/>
</dbReference>
<evidence type="ECO:0000259" key="6">
    <source>
        <dbReference type="Pfam" id="PF08170"/>
    </source>
</evidence>
<feature type="region of interest" description="Disordered" evidence="4">
    <location>
        <begin position="92"/>
        <end position="116"/>
    </location>
</feature>
<feature type="compositionally biased region" description="Polar residues" evidence="4">
    <location>
        <begin position="796"/>
        <end position="813"/>
    </location>
</feature>
<proteinExistence type="predicted"/>
<dbReference type="Pfam" id="PF08170">
    <property type="entry name" value="POPLD"/>
    <property type="match status" value="1"/>
</dbReference>
<dbReference type="InterPro" id="IPR012590">
    <property type="entry name" value="POPLD_dom"/>
</dbReference>
<evidence type="ECO:0000259" key="7">
    <source>
        <dbReference type="Pfam" id="PF22770"/>
    </source>
</evidence>
<dbReference type="Pfam" id="PF06978">
    <property type="entry name" value="POP1_N"/>
    <property type="match status" value="1"/>
</dbReference>
<keyword evidence="9" id="KW-1185">Reference proteome</keyword>
<feature type="region of interest" description="Disordered" evidence="4">
    <location>
        <begin position="128"/>
        <end position="151"/>
    </location>
</feature>